<accession>A0A5E8AE81</accession>
<evidence type="ECO:0000313" key="2">
    <source>
        <dbReference type="Proteomes" id="UP000326857"/>
    </source>
</evidence>
<dbReference type="EMBL" id="CABVLI010000046">
    <property type="protein sequence ID" value="VVT27874.1"/>
    <property type="molecule type" value="Genomic_DNA"/>
</dbReference>
<sequence>MDEETAKRSSQQHVARTPFDGLIKNPFALDDKMLSVHADEVHARTTLNWSCPGCLQLLTLKRSINGRPFFAHRANACGSGYETALHAFAKRIIFEEKRILLPPYKVDGEVTSQARELTFDCVVIETVDERSAAVRMVPDCTLTRGSETLYVEIAVTHWVDERKALKVERGGASMIEVTLCRRKASDMGFDALRDYVLSGAKRVWINNAKHGVHLSRLKRMREMAAQKATMRVHELVRSYKPAQCPDDEIRRYRFLLRKWKLDGLIGFANQYPHWFRFTAEDWQTLYLGQMLFDSADPKRSPGDGETFLLHWFNFRFLGDPEYHVGHEQENIFAGLVTDYRQAPSWFNIELISEVEKGRREYGTGPNGFGNPTLALKSFQEHLRMNGRILRLVEDGRYEIDATLMGEIWRCQRMENLLWRSIPSQNIDFKKRTKDQWLQRVPPGHRGLPEAIAKAGGQGWNELEQDLIETSSLVLSAHPKPIKNLLGLPLFKANELASGRSVDHLRSWR</sequence>
<gene>
    <name evidence="1" type="ORF">SPHINGO391_500087</name>
</gene>
<evidence type="ECO:0000313" key="1">
    <source>
        <dbReference type="EMBL" id="VVT27874.1"/>
    </source>
</evidence>
<protein>
    <submittedName>
        <fullName evidence="1">Uncharacterized protein</fullName>
    </submittedName>
</protein>
<proteinExistence type="predicted"/>
<dbReference type="AlphaFoldDB" id="A0A5E8AE81"/>
<reference evidence="1 2" key="1">
    <citation type="submission" date="2019-09" db="EMBL/GenBank/DDBJ databases">
        <authorList>
            <person name="Dittami M. S."/>
        </authorList>
    </citation>
    <scope>NUCLEOTIDE SEQUENCE [LARGE SCALE GENOMIC DNA]</scope>
    <source>
        <strain evidence="1">SPHINGO391</strain>
    </source>
</reference>
<dbReference type="Proteomes" id="UP000326857">
    <property type="component" value="Unassembled WGS sequence"/>
</dbReference>
<name>A0A5E8AE81_9SPHN</name>
<organism evidence="1 2">
    <name type="scientific">Sphingomonas aurantiaca</name>
    <dbReference type="NCBI Taxonomy" id="185949"/>
    <lineage>
        <taxon>Bacteria</taxon>
        <taxon>Pseudomonadati</taxon>
        <taxon>Pseudomonadota</taxon>
        <taxon>Alphaproteobacteria</taxon>
        <taxon>Sphingomonadales</taxon>
        <taxon>Sphingomonadaceae</taxon>
        <taxon>Sphingomonas</taxon>
    </lineage>
</organism>
<dbReference type="RefSeq" id="WP_151991811.1">
    <property type="nucleotide sequence ID" value="NZ_LR701528.1"/>
</dbReference>